<evidence type="ECO:0000313" key="1">
    <source>
        <dbReference type="Proteomes" id="UP000887576"/>
    </source>
</evidence>
<organism evidence="1 2">
    <name type="scientific">Panagrolaimus sp. JU765</name>
    <dbReference type="NCBI Taxonomy" id="591449"/>
    <lineage>
        <taxon>Eukaryota</taxon>
        <taxon>Metazoa</taxon>
        <taxon>Ecdysozoa</taxon>
        <taxon>Nematoda</taxon>
        <taxon>Chromadorea</taxon>
        <taxon>Rhabditida</taxon>
        <taxon>Tylenchina</taxon>
        <taxon>Panagrolaimomorpha</taxon>
        <taxon>Panagrolaimoidea</taxon>
        <taxon>Panagrolaimidae</taxon>
        <taxon>Panagrolaimus</taxon>
    </lineage>
</organism>
<dbReference type="Proteomes" id="UP000887576">
    <property type="component" value="Unplaced"/>
</dbReference>
<reference evidence="2" key="1">
    <citation type="submission" date="2022-11" db="UniProtKB">
        <authorList>
            <consortium name="WormBaseParasite"/>
        </authorList>
    </citation>
    <scope>IDENTIFICATION</scope>
</reference>
<accession>A0AC34QVP1</accession>
<proteinExistence type="predicted"/>
<sequence>MDGVISHIYLRDTNRTTPLEKFKELLCLKGEKFTVYSMETTPRRHHYTNNPRIGEVVLEAVPGIEIISKSRFDKFHDGGTHGYDNREPSMRAIFGALGPSFKKKFVIRPFQNIELYNFMSEAMRLSTPAPNNDHLWFLEQTRLPAPKGFIEGIWTEFATLLGKYRRHYKTLRMFAGPIYDQNNDGIADEIQQKPTHIFVILLRCSIGTKWKSDFANCEDPTSTRVLSFALPIVEKDFNCLYPIEYLYRNTLRIRDVELLTGLEFFTDRQIYSDEVAISLRTFITESLWQLEQQNSDHH</sequence>
<name>A0AC34QVP1_9BILA</name>
<dbReference type="WBParaSite" id="JU765_v2.g19941.t1">
    <property type="protein sequence ID" value="JU765_v2.g19941.t1"/>
    <property type="gene ID" value="JU765_v2.g19941"/>
</dbReference>
<evidence type="ECO:0000313" key="2">
    <source>
        <dbReference type="WBParaSite" id="JU765_v2.g19941.t1"/>
    </source>
</evidence>
<protein>
    <submittedName>
        <fullName evidence="2">Uncharacterized protein</fullName>
    </submittedName>
</protein>